<sequence>MEIASRSPSWETFRRGLAAGIGRGCIDDAVILAWDELGFVQFIQGDDTIDIQVSDNKALPLDARQRAALVAAGWDPPGGGFGPLWSREVRWRPDHQMFDEVAQLITATLQEAIGLRSPADLDIKAFSTYSGDDFELPVTPGEYERAASDVELRLADVRLHDATAAFLIDKEGLSARTVAVPARAADRRPTHADAGEYFLDRVLYVDGDDPHILVLSHVGPSGLTGSRLVPPRPGVDGPFIRAEQGSAPYLRYLLQRNVTVAAALAADPELCERMSALLRTGRADVIRARRVAVDSSGSVTVTTMRLAPQDVDVPTLRLPVSSVPS</sequence>
<dbReference type="AlphaFoldDB" id="A0A239BGI3"/>
<accession>A0A239BGI3</accession>
<protein>
    <recommendedName>
        <fullName evidence="1">TY-Chap N-terminal domain-containing protein</fullName>
    </recommendedName>
</protein>
<gene>
    <name evidence="2" type="ORF">SAMN06264365_109184</name>
</gene>
<keyword evidence="3" id="KW-1185">Reference proteome</keyword>
<evidence type="ECO:0000313" key="3">
    <source>
        <dbReference type="Proteomes" id="UP000198415"/>
    </source>
</evidence>
<evidence type="ECO:0000313" key="2">
    <source>
        <dbReference type="EMBL" id="SNS06742.1"/>
    </source>
</evidence>
<name>A0A239BGI3_9ACTN</name>
<feature type="domain" description="TY-Chap N-terminal" evidence="1">
    <location>
        <begin position="9"/>
        <end position="121"/>
    </location>
</feature>
<dbReference type="Proteomes" id="UP000198415">
    <property type="component" value="Unassembled WGS sequence"/>
</dbReference>
<evidence type="ECO:0000259" key="1">
    <source>
        <dbReference type="Pfam" id="PF22552"/>
    </source>
</evidence>
<organism evidence="2 3">
    <name type="scientific">Actinoplanes regularis</name>
    <dbReference type="NCBI Taxonomy" id="52697"/>
    <lineage>
        <taxon>Bacteria</taxon>
        <taxon>Bacillati</taxon>
        <taxon>Actinomycetota</taxon>
        <taxon>Actinomycetes</taxon>
        <taxon>Micromonosporales</taxon>
        <taxon>Micromonosporaceae</taxon>
        <taxon>Actinoplanes</taxon>
    </lineage>
</organism>
<dbReference type="InterPro" id="IPR054344">
    <property type="entry name" value="TY-Chap_N"/>
</dbReference>
<dbReference type="EMBL" id="FZNR01000009">
    <property type="protein sequence ID" value="SNS06742.1"/>
    <property type="molecule type" value="Genomic_DNA"/>
</dbReference>
<dbReference type="RefSeq" id="WP_373871946.1">
    <property type="nucleotide sequence ID" value="NZ_BOMU01000059.1"/>
</dbReference>
<reference evidence="2 3" key="1">
    <citation type="submission" date="2017-06" db="EMBL/GenBank/DDBJ databases">
        <authorList>
            <person name="Kim H.J."/>
            <person name="Triplett B.A."/>
        </authorList>
    </citation>
    <scope>NUCLEOTIDE SEQUENCE [LARGE SCALE GENOMIC DNA]</scope>
    <source>
        <strain evidence="2 3">DSM 43151</strain>
    </source>
</reference>
<proteinExistence type="predicted"/>
<dbReference type="Pfam" id="PF22552">
    <property type="entry name" value="TY-Chap3"/>
    <property type="match status" value="1"/>
</dbReference>